<reference evidence="2 3" key="1">
    <citation type="journal article" date="2019" name="Int. J. Syst. Evol. Microbiol.">
        <title>The Global Catalogue of Microorganisms (GCM) 10K type strain sequencing project: providing services to taxonomists for standard genome sequencing and annotation.</title>
        <authorList>
            <consortium name="The Broad Institute Genomics Platform"/>
            <consortium name="The Broad Institute Genome Sequencing Center for Infectious Disease"/>
            <person name="Wu L."/>
            <person name="Ma J."/>
        </authorList>
    </citation>
    <scope>NUCLEOTIDE SEQUENCE [LARGE SCALE GENOMIC DNA]</scope>
    <source>
        <strain evidence="2 3">JCM 14545</strain>
    </source>
</reference>
<feature type="region of interest" description="Disordered" evidence="1">
    <location>
        <begin position="1"/>
        <end position="66"/>
    </location>
</feature>
<feature type="compositionally biased region" description="Basic and acidic residues" evidence="1">
    <location>
        <begin position="41"/>
        <end position="66"/>
    </location>
</feature>
<dbReference type="Proteomes" id="UP001501116">
    <property type="component" value="Unassembled WGS sequence"/>
</dbReference>
<name>A0ABN2RN83_9PSEU</name>
<evidence type="ECO:0000256" key="1">
    <source>
        <dbReference type="SAM" id="MobiDB-lite"/>
    </source>
</evidence>
<evidence type="ECO:0000313" key="3">
    <source>
        <dbReference type="Proteomes" id="UP001501116"/>
    </source>
</evidence>
<keyword evidence="3" id="KW-1185">Reference proteome</keyword>
<feature type="compositionally biased region" description="Basic and acidic residues" evidence="1">
    <location>
        <begin position="22"/>
        <end position="32"/>
    </location>
</feature>
<sequence>MGAMAGDDRPDEPAARRTGTPRPDRRALDKIFGDVLPDTTSDERDPDPRGRDDSWYHENRPPHHDR</sequence>
<protein>
    <submittedName>
        <fullName evidence="2">Uncharacterized protein</fullName>
    </submittedName>
</protein>
<proteinExistence type="predicted"/>
<gene>
    <name evidence="2" type="ORF">GCM10009754_53130</name>
</gene>
<evidence type="ECO:0000313" key="2">
    <source>
        <dbReference type="EMBL" id="GAA1972017.1"/>
    </source>
</evidence>
<accession>A0ABN2RN83</accession>
<dbReference type="EMBL" id="BAAANN010000022">
    <property type="protein sequence ID" value="GAA1972017.1"/>
    <property type="molecule type" value="Genomic_DNA"/>
</dbReference>
<organism evidence="2 3">
    <name type="scientific">Amycolatopsis minnesotensis</name>
    <dbReference type="NCBI Taxonomy" id="337894"/>
    <lineage>
        <taxon>Bacteria</taxon>
        <taxon>Bacillati</taxon>
        <taxon>Actinomycetota</taxon>
        <taxon>Actinomycetes</taxon>
        <taxon>Pseudonocardiales</taxon>
        <taxon>Pseudonocardiaceae</taxon>
        <taxon>Amycolatopsis</taxon>
    </lineage>
</organism>
<feature type="compositionally biased region" description="Basic and acidic residues" evidence="1">
    <location>
        <begin position="1"/>
        <end position="15"/>
    </location>
</feature>
<comment type="caution">
    <text evidence="2">The sequence shown here is derived from an EMBL/GenBank/DDBJ whole genome shotgun (WGS) entry which is preliminary data.</text>
</comment>